<protein>
    <recommendedName>
        <fullName evidence="10">G-protein coupled receptors family 1 profile domain-containing protein</fullName>
    </recommendedName>
</protein>
<feature type="transmembrane region" description="Helical" evidence="9">
    <location>
        <begin position="255"/>
        <end position="278"/>
    </location>
</feature>
<accession>A0ABD2PIN4</accession>
<dbReference type="GO" id="GO:0004930">
    <property type="term" value="F:G protein-coupled receptor activity"/>
    <property type="evidence" value="ECO:0007669"/>
    <property type="project" value="UniProtKB-KW"/>
</dbReference>
<feature type="transmembrane region" description="Helical" evidence="9">
    <location>
        <begin position="69"/>
        <end position="86"/>
    </location>
</feature>
<evidence type="ECO:0000259" key="10">
    <source>
        <dbReference type="PROSITE" id="PS50262"/>
    </source>
</evidence>
<keyword evidence="2" id="KW-1003">Cell membrane</keyword>
<dbReference type="AlphaFoldDB" id="A0ABD2PIN4"/>
<gene>
    <name evidence="11" type="ORF">Ciccas_014225</name>
</gene>
<sequence length="395" mass="45851">MPFDVKLLSLLNMPVEKLKSSKQLATFLHTLEICSSDIRNKSDARNTQQQQNVTIHCVEIPKNVQIETVLLPISIISNMLCTYGFVRQLLQEKPRRKENVSMNKLLLILSLSETIYATVFLAYQLIPMRFDYLCHQMNIGLSMESFWELTSLPIFWSLIFRLVDFFSSFKNFISCIITLLRMEAILCPISVFVLRSPKIFGLILALLAMLIFSIVLIPLFTHRNVVCFDEFENKILFLMEEWIPEITRKSTTISIYFMGVFIPWVVILSATVVLLIAISRASKNLRGTASVVADRTSRVVIRHKKSKQVKNHTKASLAILIFSITFTLFEFPMFIACILIYNRNGLNQEHITRFVEVSSCFSILNSILNFFIFLLIMPRFRKQFCFKTRKFSFNR</sequence>
<feature type="transmembrane region" description="Helical" evidence="9">
    <location>
        <begin position="361"/>
        <end position="380"/>
    </location>
</feature>
<feature type="transmembrane region" description="Helical" evidence="9">
    <location>
        <begin position="199"/>
        <end position="220"/>
    </location>
</feature>
<evidence type="ECO:0000256" key="6">
    <source>
        <dbReference type="ARBA" id="ARBA00023136"/>
    </source>
</evidence>
<dbReference type="SUPFAM" id="SSF81321">
    <property type="entry name" value="Family A G protein-coupled receptor-like"/>
    <property type="match status" value="1"/>
</dbReference>
<dbReference type="EMBL" id="JBJKFK010007836">
    <property type="protein sequence ID" value="KAL3307265.1"/>
    <property type="molecule type" value="Genomic_DNA"/>
</dbReference>
<dbReference type="PANTHER" id="PTHR24229:SF40">
    <property type="entry name" value="ALLATOSTATIN C RECEPTOR 1-RELATED"/>
    <property type="match status" value="1"/>
</dbReference>
<evidence type="ECO:0000256" key="7">
    <source>
        <dbReference type="ARBA" id="ARBA00023170"/>
    </source>
</evidence>
<keyword evidence="12" id="KW-1185">Reference proteome</keyword>
<reference evidence="11 12" key="1">
    <citation type="submission" date="2024-11" db="EMBL/GenBank/DDBJ databases">
        <title>Adaptive evolution of stress response genes in parasites aligns with host niche diversity.</title>
        <authorList>
            <person name="Hahn C."/>
            <person name="Resl P."/>
        </authorList>
    </citation>
    <scope>NUCLEOTIDE SEQUENCE [LARGE SCALE GENOMIC DNA]</scope>
    <source>
        <strain evidence="11">EGGRZ-B1_66</strain>
        <tissue evidence="11">Body</tissue>
    </source>
</reference>
<evidence type="ECO:0000256" key="4">
    <source>
        <dbReference type="ARBA" id="ARBA00022989"/>
    </source>
</evidence>
<dbReference type="Gene3D" id="1.20.1070.10">
    <property type="entry name" value="Rhodopsin 7-helix transmembrane proteins"/>
    <property type="match status" value="1"/>
</dbReference>
<feature type="transmembrane region" description="Helical" evidence="9">
    <location>
        <begin position="106"/>
        <end position="126"/>
    </location>
</feature>
<organism evidence="11 12">
    <name type="scientific">Cichlidogyrus casuarinus</name>
    <dbReference type="NCBI Taxonomy" id="1844966"/>
    <lineage>
        <taxon>Eukaryota</taxon>
        <taxon>Metazoa</taxon>
        <taxon>Spiralia</taxon>
        <taxon>Lophotrochozoa</taxon>
        <taxon>Platyhelminthes</taxon>
        <taxon>Monogenea</taxon>
        <taxon>Monopisthocotylea</taxon>
        <taxon>Dactylogyridea</taxon>
        <taxon>Ancyrocephalidae</taxon>
        <taxon>Cichlidogyrus</taxon>
    </lineage>
</organism>
<keyword evidence="3 9" id="KW-0812">Transmembrane</keyword>
<keyword evidence="7" id="KW-0675">Receptor</keyword>
<keyword evidence="4 9" id="KW-1133">Transmembrane helix</keyword>
<evidence type="ECO:0000313" key="11">
    <source>
        <dbReference type="EMBL" id="KAL3307265.1"/>
    </source>
</evidence>
<dbReference type="PANTHER" id="PTHR24229">
    <property type="entry name" value="NEUROPEPTIDES RECEPTOR"/>
    <property type="match status" value="1"/>
</dbReference>
<evidence type="ECO:0000256" key="1">
    <source>
        <dbReference type="ARBA" id="ARBA00004651"/>
    </source>
</evidence>
<dbReference type="PROSITE" id="PS50262">
    <property type="entry name" value="G_PROTEIN_RECEP_F1_2"/>
    <property type="match status" value="1"/>
</dbReference>
<evidence type="ECO:0000256" key="5">
    <source>
        <dbReference type="ARBA" id="ARBA00023040"/>
    </source>
</evidence>
<dbReference type="Proteomes" id="UP001626550">
    <property type="component" value="Unassembled WGS sequence"/>
</dbReference>
<dbReference type="GO" id="GO:0005886">
    <property type="term" value="C:plasma membrane"/>
    <property type="evidence" value="ECO:0007669"/>
    <property type="project" value="UniProtKB-SubCell"/>
</dbReference>
<comment type="subcellular location">
    <subcellularLocation>
        <location evidence="1">Cell membrane</location>
        <topology evidence="1">Multi-pass membrane protein</topology>
    </subcellularLocation>
</comment>
<evidence type="ECO:0000256" key="3">
    <source>
        <dbReference type="ARBA" id="ARBA00022692"/>
    </source>
</evidence>
<evidence type="ECO:0000256" key="8">
    <source>
        <dbReference type="ARBA" id="ARBA00023224"/>
    </source>
</evidence>
<evidence type="ECO:0000256" key="2">
    <source>
        <dbReference type="ARBA" id="ARBA00022475"/>
    </source>
</evidence>
<feature type="domain" description="G-protein coupled receptors family 1 profile" evidence="10">
    <location>
        <begin position="77"/>
        <end position="373"/>
    </location>
</feature>
<evidence type="ECO:0000313" key="12">
    <source>
        <dbReference type="Proteomes" id="UP001626550"/>
    </source>
</evidence>
<dbReference type="InterPro" id="IPR017452">
    <property type="entry name" value="GPCR_Rhodpsn_7TM"/>
</dbReference>
<keyword evidence="6 9" id="KW-0472">Membrane</keyword>
<proteinExistence type="predicted"/>
<comment type="caution">
    <text evidence="11">The sequence shown here is derived from an EMBL/GenBank/DDBJ whole genome shotgun (WGS) entry which is preliminary data.</text>
</comment>
<keyword evidence="8" id="KW-0807">Transducer</keyword>
<evidence type="ECO:0000256" key="9">
    <source>
        <dbReference type="SAM" id="Phobius"/>
    </source>
</evidence>
<feature type="transmembrane region" description="Helical" evidence="9">
    <location>
        <begin position="315"/>
        <end position="341"/>
    </location>
</feature>
<name>A0ABD2PIN4_9PLAT</name>
<keyword evidence="5" id="KW-0297">G-protein coupled receptor</keyword>